<dbReference type="AlphaFoldDB" id="A0AAD4GIY4"/>
<sequence length="101" mass="12014">MEWDIPTQQRNAQRSSGDQRRPQRLIYRRSRASSQVFYPNLPTKPTKRAGQHEWGERFSLPARSETILRFELKRKTSLRHQSLTFAGAPISDLLVNRQHWR</sequence>
<dbReference type="EMBL" id="WHUW01000004">
    <property type="protein sequence ID" value="KAF8447252.1"/>
    <property type="molecule type" value="Genomic_DNA"/>
</dbReference>
<keyword evidence="3" id="KW-1185">Reference proteome</keyword>
<reference evidence="2" key="2">
    <citation type="journal article" date="2020" name="Nat. Commun.">
        <title>Large-scale genome sequencing of mycorrhizal fungi provides insights into the early evolution of symbiotic traits.</title>
        <authorList>
            <person name="Miyauchi S."/>
            <person name="Kiss E."/>
            <person name="Kuo A."/>
            <person name="Drula E."/>
            <person name="Kohler A."/>
            <person name="Sanchez-Garcia M."/>
            <person name="Morin E."/>
            <person name="Andreopoulos B."/>
            <person name="Barry K.W."/>
            <person name="Bonito G."/>
            <person name="Buee M."/>
            <person name="Carver A."/>
            <person name="Chen C."/>
            <person name="Cichocki N."/>
            <person name="Clum A."/>
            <person name="Culley D."/>
            <person name="Crous P.W."/>
            <person name="Fauchery L."/>
            <person name="Girlanda M."/>
            <person name="Hayes R.D."/>
            <person name="Keri Z."/>
            <person name="LaButti K."/>
            <person name="Lipzen A."/>
            <person name="Lombard V."/>
            <person name="Magnuson J."/>
            <person name="Maillard F."/>
            <person name="Murat C."/>
            <person name="Nolan M."/>
            <person name="Ohm R.A."/>
            <person name="Pangilinan J."/>
            <person name="Pereira M.F."/>
            <person name="Perotto S."/>
            <person name="Peter M."/>
            <person name="Pfister S."/>
            <person name="Riley R."/>
            <person name="Sitrit Y."/>
            <person name="Stielow J.B."/>
            <person name="Szollosi G."/>
            <person name="Zifcakova L."/>
            <person name="Stursova M."/>
            <person name="Spatafora J.W."/>
            <person name="Tedersoo L."/>
            <person name="Vaario L.M."/>
            <person name="Yamada A."/>
            <person name="Yan M."/>
            <person name="Wang P."/>
            <person name="Xu J."/>
            <person name="Bruns T."/>
            <person name="Baldrian P."/>
            <person name="Vilgalys R."/>
            <person name="Dunand C."/>
            <person name="Henrissat B."/>
            <person name="Grigoriev I.V."/>
            <person name="Hibbett D."/>
            <person name="Nagy L.G."/>
            <person name="Martin F.M."/>
        </authorList>
    </citation>
    <scope>NUCLEOTIDE SEQUENCE</scope>
    <source>
        <strain evidence="2">BED1</strain>
    </source>
</reference>
<name>A0AAD4GIY4_BOLED</name>
<evidence type="ECO:0000313" key="2">
    <source>
        <dbReference type="EMBL" id="KAF8447252.1"/>
    </source>
</evidence>
<evidence type="ECO:0000313" key="3">
    <source>
        <dbReference type="Proteomes" id="UP001194468"/>
    </source>
</evidence>
<comment type="caution">
    <text evidence="2">The sequence shown here is derived from an EMBL/GenBank/DDBJ whole genome shotgun (WGS) entry which is preliminary data.</text>
</comment>
<gene>
    <name evidence="2" type="ORF">L210DRAFT_2785797</name>
</gene>
<proteinExistence type="predicted"/>
<feature type="compositionally biased region" description="Polar residues" evidence="1">
    <location>
        <begin position="1"/>
        <end position="16"/>
    </location>
</feature>
<organism evidence="2 3">
    <name type="scientific">Boletus edulis BED1</name>
    <dbReference type="NCBI Taxonomy" id="1328754"/>
    <lineage>
        <taxon>Eukaryota</taxon>
        <taxon>Fungi</taxon>
        <taxon>Dikarya</taxon>
        <taxon>Basidiomycota</taxon>
        <taxon>Agaricomycotina</taxon>
        <taxon>Agaricomycetes</taxon>
        <taxon>Agaricomycetidae</taxon>
        <taxon>Boletales</taxon>
        <taxon>Boletineae</taxon>
        <taxon>Boletaceae</taxon>
        <taxon>Boletoideae</taxon>
        <taxon>Boletus</taxon>
    </lineage>
</organism>
<evidence type="ECO:0000256" key="1">
    <source>
        <dbReference type="SAM" id="MobiDB-lite"/>
    </source>
</evidence>
<protein>
    <submittedName>
        <fullName evidence="2">Uncharacterized protein</fullName>
    </submittedName>
</protein>
<reference evidence="2" key="1">
    <citation type="submission" date="2019-10" db="EMBL/GenBank/DDBJ databases">
        <authorList>
            <consortium name="DOE Joint Genome Institute"/>
            <person name="Kuo A."/>
            <person name="Miyauchi S."/>
            <person name="Kiss E."/>
            <person name="Drula E."/>
            <person name="Kohler A."/>
            <person name="Sanchez-Garcia M."/>
            <person name="Andreopoulos B."/>
            <person name="Barry K.W."/>
            <person name="Bonito G."/>
            <person name="Buee M."/>
            <person name="Carver A."/>
            <person name="Chen C."/>
            <person name="Cichocki N."/>
            <person name="Clum A."/>
            <person name="Culley D."/>
            <person name="Crous P.W."/>
            <person name="Fauchery L."/>
            <person name="Girlanda M."/>
            <person name="Hayes R."/>
            <person name="Keri Z."/>
            <person name="LaButti K."/>
            <person name="Lipzen A."/>
            <person name="Lombard V."/>
            <person name="Magnuson J."/>
            <person name="Maillard F."/>
            <person name="Morin E."/>
            <person name="Murat C."/>
            <person name="Nolan M."/>
            <person name="Ohm R."/>
            <person name="Pangilinan J."/>
            <person name="Pereira M."/>
            <person name="Perotto S."/>
            <person name="Peter M."/>
            <person name="Riley R."/>
            <person name="Sitrit Y."/>
            <person name="Stielow B."/>
            <person name="Szollosi G."/>
            <person name="Zifcakova L."/>
            <person name="Stursova M."/>
            <person name="Spatafora J.W."/>
            <person name="Tedersoo L."/>
            <person name="Vaario L.-M."/>
            <person name="Yamada A."/>
            <person name="Yan M."/>
            <person name="Wang P."/>
            <person name="Xu J."/>
            <person name="Bruns T."/>
            <person name="Baldrian P."/>
            <person name="Vilgalys R."/>
            <person name="Henrissat B."/>
            <person name="Grigoriev I.V."/>
            <person name="Hibbett D."/>
            <person name="Nagy L.G."/>
            <person name="Martin F.M."/>
        </authorList>
    </citation>
    <scope>NUCLEOTIDE SEQUENCE</scope>
    <source>
        <strain evidence="2">BED1</strain>
    </source>
</reference>
<accession>A0AAD4GIY4</accession>
<dbReference type="Proteomes" id="UP001194468">
    <property type="component" value="Unassembled WGS sequence"/>
</dbReference>
<feature type="region of interest" description="Disordered" evidence="1">
    <location>
        <begin position="1"/>
        <end position="26"/>
    </location>
</feature>